<keyword evidence="1" id="KW-0472">Membrane</keyword>
<evidence type="ECO:0000313" key="3">
    <source>
        <dbReference type="Proteomes" id="UP000476411"/>
    </source>
</evidence>
<feature type="transmembrane region" description="Helical" evidence="1">
    <location>
        <begin position="91"/>
        <end position="112"/>
    </location>
</feature>
<protein>
    <submittedName>
        <fullName evidence="2">Uncharacterized protein</fullName>
    </submittedName>
</protein>
<reference evidence="2 3" key="1">
    <citation type="submission" date="2020-01" db="EMBL/GenBank/DDBJ databases">
        <title>Complete genome sequence of Chitinophaga sp. H33E-04 isolated from quinoa roots.</title>
        <authorList>
            <person name="Weon H.-Y."/>
            <person name="Lee S.A."/>
        </authorList>
    </citation>
    <scope>NUCLEOTIDE SEQUENCE [LARGE SCALE GENOMIC DNA]</scope>
    <source>
        <strain evidence="2 3">H33E-04</strain>
    </source>
</reference>
<proteinExistence type="predicted"/>
<feature type="transmembrane region" description="Helical" evidence="1">
    <location>
        <begin position="57"/>
        <end position="79"/>
    </location>
</feature>
<keyword evidence="1" id="KW-1133">Transmembrane helix</keyword>
<dbReference type="EMBL" id="CP048113">
    <property type="protein sequence ID" value="QHS58547.1"/>
    <property type="molecule type" value="Genomic_DNA"/>
</dbReference>
<dbReference type="KEGG" id="chih:GWR21_02735"/>
<dbReference type="RefSeq" id="WP_162330250.1">
    <property type="nucleotide sequence ID" value="NZ_CP048113.1"/>
</dbReference>
<keyword evidence="1" id="KW-0812">Transmembrane</keyword>
<gene>
    <name evidence="2" type="ORF">GWR21_02735</name>
</gene>
<evidence type="ECO:0000313" key="2">
    <source>
        <dbReference type="EMBL" id="QHS58547.1"/>
    </source>
</evidence>
<feature type="transmembrane region" description="Helical" evidence="1">
    <location>
        <begin position="32"/>
        <end position="51"/>
    </location>
</feature>
<name>A0A6B9Z939_9BACT</name>
<keyword evidence="3" id="KW-1185">Reference proteome</keyword>
<organism evidence="2 3">
    <name type="scientific">Chitinophaga agri</name>
    <dbReference type="NCBI Taxonomy" id="2703787"/>
    <lineage>
        <taxon>Bacteria</taxon>
        <taxon>Pseudomonadati</taxon>
        <taxon>Bacteroidota</taxon>
        <taxon>Chitinophagia</taxon>
        <taxon>Chitinophagales</taxon>
        <taxon>Chitinophagaceae</taxon>
        <taxon>Chitinophaga</taxon>
    </lineage>
</organism>
<feature type="transmembrane region" description="Helical" evidence="1">
    <location>
        <begin position="157"/>
        <end position="181"/>
    </location>
</feature>
<accession>A0A6B9Z939</accession>
<dbReference type="AlphaFoldDB" id="A0A6B9Z939"/>
<evidence type="ECO:0000256" key="1">
    <source>
        <dbReference type="SAM" id="Phobius"/>
    </source>
</evidence>
<dbReference type="Proteomes" id="UP000476411">
    <property type="component" value="Chromosome"/>
</dbReference>
<sequence>MHTDLSLYKHHIPMHAAGTFYKSSGLIKPKRLPGYLFGGISLAVLIGWLFFKLCDFLSFVYLNFILLFGVLLLSIIAYTSLRMYSRSRHHVLNIFLSIIFCYVAWSAQWSFFSMQWNYGFSFLEGTFNPGATLQIITRRMVQIDTEHLNRTAGRFPFSGGLAALFYLVEFIGFMLPVAYLWEDRQYYCEGCDKFYERKEAYVTATDHFLTHLGEEGDNRQYRFLPLIQFYGKLAPIYKRKREVIKVTVHYCPKCLDNNIISVSTFEQQPDDDNRNNATLTKEIAITEGMYIEKVMAEIIIRKFA</sequence>